<dbReference type="STRING" id="1314800.A0A1B7MD11"/>
<evidence type="ECO:0000313" key="1">
    <source>
        <dbReference type="EMBL" id="OAX30485.1"/>
    </source>
</evidence>
<name>A0A1B7MD11_9AGAM</name>
<sequence>DDESLPSFPSSRSTSAEVAEILDKSLTIDELELMYIDQFSSGSELGFRGWAQPVVDGLMYACVRDAIQERWITPAQGE</sequence>
<dbReference type="AlphaFoldDB" id="A0A1B7MD11"/>
<evidence type="ECO:0000313" key="2">
    <source>
        <dbReference type="Proteomes" id="UP000092154"/>
    </source>
</evidence>
<proteinExistence type="predicted"/>
<reference evidence="1 2" key="1">
    <citation type="submission" date="2016-06" db="EMBL/GenBank/DDBJ databases">
        <title>Comparative genomics of the ectomycorrhizal sister species Rhizopogon vinicolor and Rhizopogon vesiculosus (Basidiomycota: Boletales) reveals a divergence of the mating type B locus.</title>
        <authorList>
            <consortium name="DOE Joint Genome Institute"/>
            <person name="Mujic A.B."/>
            <person name="Kuo A."/>
            <person name="Tritt A."/>
            <person name="Lipzen A."/>
            <person name="Chen C."/>
            <person name="Johnson J."/>
            <person name="Sharma A."/>
            <person name="Barry K."/>
            <person name="Grigoriev I.V."/>
            <person name="Spatafora J.W."/>
        </authorList>
    </citation>
    <scope>NUCLEOTIDE SEQUENCE [LARGE SCALE GENOMIC DNA]</scope>
    <source>
        <strain evidence="1 2">AM-OR11-026</strain>
    </source>
</reference>
<organism evidence="1 2">
    <name type="scientific">Rhizopogon vinicolor AM-OR11-026</name>
    <dbReference type="NCBI Taxonomy" id="1314800"/>
    <lineage>
        <taxon>Eukaryota</taxon>
        <taxon>Fungi</taxon>
        <taxon>Dikarya</taxon>
        <taxon>Basidiomycota</taxon>
        <taxon>Agaricomycotina</taxon>
        <taxon>Agaricomycetes</taxon>
        <taxon>Agaricomycetidae</taxon>
        <taxon>Boletales</taxon>
        <taxon>Suillineae</taxon>
        <taxon>Rhizopogonaceae</taxon>
        <taxon>Rhizopogon</taxon>
    </lineage>
</organism>
<dbReference type="EMBL" id="KV450409">
    <property type="protein sequence ID" value="OAX30485.1"/>
    <property type="molecule type" value="Genomic_DNA"/>
</dbReference>
<dbReference type="Proteomes" id="UP000092154">
    <property type="component" value="Unassembled WGS sequence"/>
</dbReference>
<dbReference type="InParanoid" id="A0A1B7MD11"/>
<feature type="non-terminal residue" evidence="1">
    <location>
        <position position="1"/>
    </location>
</feature>
<keyword evidence="2" id="KW-1185">Reference proteome</keyword>
<dbReference type="OrthoDB" id="3200163at2759"/>
<gene>
    <name evidence="1" type="ORF">K503DRAFT_778153</name>
</gene>
<accession>A0A1B7MD11</accession>
<protein>
    <submittedName>
        <fullName evidence="1">Uncharacterized protein</fullName>
    </submittedName>
</protein>